<dbReference type="EMBL" id="JBBPEH010000012">
    <property type="protein sequence ID" value="KAK7531369.1"/>
    <property type="molecule type" value="Genomic_DNA"/>
</dbReference>
<keyword evidence="3" id="KW-1185">Reference proteome</keyword>
<feature type="region of interest" description="Disordered" evidence="1">
    <location>
        <begin position="142"/>
        <end position="168"/>
    </location>
</feature>
<accession>A0ABR1L803</accession>
<proteinExistence type="predicted"/>
<protein>
    <submittedName>
        <fullName evidence="2">Uncharacterized protein</fullName>
    </submittedName>
</protein>
<organism evidence="2 3">
    <name type="scientific">Phyllosticta citribraziliensis</name>
    <dbReference type="NCBI Taxonomy" id="989973"/>
    <lineage>
        <taxon>Eukaryota</taxon>
        <taxon>Fungi</taxon>
        <taxon>Dikarya</taxon>
        <taxon>Ascomycota</taxon>
        <taxon>Pezizomycotina</taxon>
        <taxon>Dothideomycetes</taxon>
        <taxon>Dothideomycetes incertae sedis</taxon>
        <taxon>Botryosphaeriales</taxon>
        <taxon>Phyllostictaceae</taxon>
        <taxon>Phyllosticta</taxon>
    </lineage>
</organism>
<evidence type="ECO:0000256" key="1">
    <source>
        <dbReference type="SAM" id="MobiDB-lite"/>
    </source>
</evidence>
<dbReference type="Proteomes" id="UP001360953">
    <property type="component" value="Unassembled WGS sequence"/>
</dbReference>
<dbReference type="GeneID" id="92026646"/>
<comment type="caution">
    <text evidence="2">The sequence shown here is derived from an EMBL/GenBank/DDBJ whole genome shotgun (WGS) entry which is preliminary data.</text>
</comment>
<reference evidence="2 3" key="1">
    <citation type="submission" date="2024-04" db="EMBL/GenBank/DDBJ databases">
        <title>Phyllosticta paracitricarpa is synonymous to the EU quarantine fungus P. citricarpa based on phylogenomic analyses.</title>
        <authorList>
            <consortium name="Lawrence Berkeley National Laboratory"/>
            <person name="Van ingen-buijs V.A."/>
            <person name="Van westerhoven A.C."/>
            <person name="Haridas S."/>
            <person name="Skiadas P."/>
            <person name="Martin F."/>
            <person name="Groenewald J.Z."/>
            <person name="Crous P.W."/>
            <person name="Seidl M.F."/>
        </authorList>
    </citation>
    <scope>NUCLEOTIDE SEQUENCE [LARGE SCALE GENOMIC DNA]</scope>
    <source>
        <strain evidence="2 3">CPC 17464</strain>
    </source>
</reference>
<gene>
    <name evidence="2" type="ORF">J3D65DRAFT_112357</name>
</gene>
<name>A0ABR1L803_9PEZI</name>
<feature type="region of interest" description="Disordered" evidence="1">
    <location>
        <begin position="64"/>
        <end position="94"/>
    </location>
</feature>
<evidence type="ECO:0000313" key="2">
    <source>
        <dbReference type="EMBL" id="KAK7531369.1"/>
    </source>
</evidence>
<evidence type="ECO:0000313" key="3">
    <source>
        <dbReference type="Proteomes" id="UP001360953"/>
    </source>
</evidence>
<sequence>MFMSLSAPIVAESKCIDQVQDEIHPVRDLQTYQSLRHGKLTTTCHYYVRVHVFRRRLLSPCWSASRGSHRTARRDSQARQTRQTRQTDGDRNMNKRASVLTLTYLGCASPHVGLYVGMTNPPLVVDRAHANNHAAAIVIHHHHHHKSTSTTRHDRSMKRQRLGDGDARRLGPSLSLAIHVQASMAAAGVMPRSRGHVIVQPRGLSFGGLCFTLIRSFARIRVLITRKFDPAIILRDCGARLRQRTNAKSENRFKRQAERQLGLVWSPPNQSSNKSRSSGDVLVQKDIDEMAYMPIVCHPLGAFV</sequence>
<dbReference type="RefSeq" id="XP_066651193.1">
    <property type="nucleotide sequence ID" value="XM_066793740.1"/>
</dbReference>